<dbReference type="STRING" id="7238.B4I306"/>
<comment type="similarity">
    <text evidence="2">Belongs to the IFT57 family.</text>
</comment>
<proteinExistence type="inferred from homology"/>
<dbReference type="EMBL" id="CH480820">
    <property type="protein sequence ID" value="EDW54151.1"/>
    <property type="molecule type" value="Genomic_DNA"/>
</dbReference>
<evidence type="ECO:0000256" key="4">
    <source>
        <dbReference type="ARBA" id="ARBA00023273"/>
    </source>
</evidence>
<protein>
    <submittedName>
        <fullName evidence="6">GM18421</fullName>
    </submittedName>
</protein>
<dbReference type="PANTHER" id="PTHR16011">
    <property type="entry name" value="IFT57/HIPPI"/>
    <property type="match status" value="1"/>
</dbReference>
<dbReference type="GO" id="GO:0005794">
    <property type="term" value="C:Golgi apparatus"/>
    <property type="evidence" value="ECO:0007669"/>
    <property type="project" value="TreeGrafter"/>
</dbReference>
<dbReference type="Pfam" id="PF10498">
    <property type="entry name" value="IFT57"/>
    <property type="match status" value="1"/>
</dbReference>
<name>B4I306_DROSE</name>
<dbReference type="GO" id="GO:0042073">
    <property type="term" value="P:intraciliary transport"/>
    <property type="evidence" value="ECO:0007669"/>
    <property type="project" value="TreeGrafter"/>
</dbReference>
<keyword evidence="7" id="KW-1185">Reference proteome</keyword>
<keyword evidence="4" id="KW-0966">Cell projection</keyword>
<dbReference type="AlphaFoldDB" id="B4I306"/>
<feature type="coiled-coil region" evidence="5">
    <location>
        <begin position="315"/>
        <end position="376"/>
    </location>
</feature>
<dbReference type="InterPro" id="IPR019530">
    <property type="entry name" value="Intra-flagellar_transport_57"/>
</dbReference>
<dbReference type="GO" id="GO:0005815">
    <property type="term" value="C:microtubule organizing center"/>
    <property type="evidence" value="ECO:0007669"/>
    <property type="project" value="TreeGrafter"/>
</dbReference>
<accession>B4I306</accession>
<evidence type="ECO:0000256" key="2">
    <source>
        <dbReference type="ARBA" id="ARBA00009415"/>
    </source>
</evidence>
<dbReference type="Proteomes" id="UP000001292">
    <property type="component" value="Unassembled WGS sequence"/>
</dbReference>
<sequence>MQQDEGQEKFQQLQNFQSDDLLEKLKLLNYEKHLLKEFKLKPLSRFYFVKATNPGEQFYMFTLICWWLCKKLGKDMERPQEYDDPNTVAANIIKMLGEIDVPVDFQPNKLIRGAGPICLSVLDVLSTQACKVAQVGYQKLHIAQEEEFLGDYLEDNAEIILEKLEDEQNAAALSDDSDMELEAHNFRQLNWLNRPQKKSMGDVNLDERNPELDARMSDHQEWHMELERVLPQLKVFVKADARDWRTHISQMETLKTNILQNSDTAEAQLKKLHSEFTFDLEKIESREKHLNNELKPLIQQFKELSIELSSIQYAQNQLQENMEKQTAELNEVMMEQELKKEEMERRGQAMSDGSSVQQIRKAIAKLKEDTAQLNLEVALLVHAHDQDIVVRQLQQNQTTDLATNHKTPLISTT</sequence>
<dbReference type="KEGG" id="dse:6613256"/>
<dbReference type="OrthoDB" id="423881at2759"/>
<dbReference type="GO" id="GO:0005929">
    <property type="term" value="C:cilium"/>
    <property type="evidence" value="ECO:0007669"/>
    <property type="project" value="UniProtKB-SubCell"/>
</dbReference>
<organism evidence="7">
    <name type="scientific">Drosophila sechellia</name>
    <name type="common">Fruit fly</name>
    <dbReference type="NCBI Taxonomy" id="7238"/>
    <lineage>
        <taxon>Eukaryota</taxon>
        <taxon>Metazoa</taxon>
        <taxon>Ecdysozoa</taxon>
        <taxon>Arthropoda</taxon>
        <taxon>Hexapoda</taxon>
        <taxon>Insecta</taxon>
        <taxon>Pterygota</taxon>
        <taxon>Neoptera</taxon>
        <taxon>Endopterygota</taxon>
        <taxon>Diptera</taxon>
        <taxon>Brachycera</taxon>
        <taxon>Muscomorpha</taxon>
        <taxon>Ephydroidea</taxon>
        <taxon>Drosophilidae</taxon>
        <taxon>Drosophila</taxon>
        <taxon>Sophophora</taxon>
    </lineage>
</organism>
<keyword evidence="5" id="KW-0175">Coiled coil</keyword>
<evidence type="ECO:0000256" key="1">
    <source>
        <dbReference type="ARBA" id="ARBA00004138"/>
    </source>
</evidence>
<evidence type="ECO:0000256" key="5">
    <source>
        <dbReference type="SAM" id="Coils"/>
    </source>
</evidence>
<dbReference type="HOGENOM" id="CLU_039132_0_0_1"/>
<evidence type="ECO:0000313" key="6">
    <source>
        <dbReference type="EMBL" id="EDW54151.1"/>
    </source>
</evidence>
<dbReference type="SMR" id="B4I306"/>
<dbReference type="PANTHER" id="PTHR16011:SF0">
    <property type="entry name" value="INTRAFLAGELLAR TRANSPORT PROTEIN 57 HOMOLOG"/>
    <property type="match status" value="1"/>
</dbReference>
<evidence type="ECO:0000313" key="7">
    <source>
        <dbReference type="Proteomes" id="UP000001292"/>
    </source>
</evidence>
<dbReference type="GO" id="GO:0030992">
    <property type="term" value="C:intraciliary transport particle B"/>
    <property type="evidence" value="ECO:0007669"/>
    <property type="project" value="TreeGrafter"/>
</dbReference>
<gene>
    <name evidence="6" type="primary">Dsec\GM18421</name>
    <name evidence="6" type="ORF">Dsec_GM18421</name>
</gene>
<comment type="subcellular location">
    <subcellularLocation>
        <location evidence="1">Cell projection</location>
        <location evidence="1">Cilium</location>
    </subcellularLocation>
</comment>
<keyword evidence="3" id="KW-0969">Cilium</keyword>
<dbReference type="PhylomeDB" id="B4I306"/>
<evidence type="ECO:0000256" key="3">
    <source>
        <dbReference type="ARBA" id="ARBA00023069"/>
    </source>
</evidence>
<dbReference type="OMA" id="VHAHDQD"/>
<reference evidence="6 7" key="1">
    <citation type="journal article" date="2007" name="Nature">
        <title>Evolution of genes and genomes on the Drosophila phylogeny.</title>
        <authorList>
            <consortium name="Drosophila 12 Genomes Consortium"/>
            <person name="Clark A.G."/>
            <person name="Eisen M.B."/>
            <person name="Smith D.R."/>
            <person name="Bergman C.M."/>
            <person name="Oliver B."/>
            <person name="Markow T.A."/>
            <person name="Kaufman T.C."/>
            <person name="Kellis M."/>
            <person name="Gelbart W."/>
            <person name="Iyer V.N."/>
            <person name="Pollard D.A."/>
            <person name="Sackton T.B."/>
            <person name="Larracuente A.M."/>
            <person name="Singh N.D."/>
            <person name="Abad J.P."/>
            <person name="Abt D.N."/>
            <person name="Adryan B."/>
            <person name="Aguade M."/>
            <person name="Akashi H."/>
            <person name="Anderson W.W."/>
            <person name="Aquadro C.F."/>
            <person name="Ardell D.H."/>
            <person name="Arguello R."/>
            <person name="Artieri C.G."/>
            <person name="Barbash D.A."/>
            <person name="Barker D."/>
            <person name="Barsanti P."/>
            <person name="Batterham P."/>
            <person name="Batzoglou S."/>
            <person name="Begun D."/>
            <person name="Bhutkar A."/>
            <person name="Blanco E."/>
            <person name="Bosak S.A."/>
            <person name="Bradley R.K."/>
            <person name="Brand A.D."/>
            <person name="Brent M.R."/>
            <person name="Brooks A.N."/>
            <person name="Brown R.H."/>
            <person name="Butlin R.K."/>
            <person name="Caggese C."/>
            <person name="Calvi B.R."/>
            <person name="Bernardo de Carvalho A."/>
            <person name="Caspi A."/>
            <person name="Castrezana S."/>
            <person name="Celniker S.E."/>
            <person name="Chang J.L."/>
            <person name="Chapple C."/>
            <person name="Chatterji S."/>
            <person name="Chinwalla A."/>
            <person name="Civetta A."/>
            <person name="Clifton S.W."/>
            <person name="Comeron J.M."/>
            <person name="Costello J.C."/>
            <person name="Coyne J.A."/>
            <person name="Daub J."/>
            <person name="David R.G."/>
            <person name="Delcher A.L."/>
            <person name="Delehaunty K."/>
            <person name="Do C.B."/>
            <person name="Ebling H."/>
            <person name="Edwards K."/>
            <person name="Eickbush T."/>
            <person name="Evans J.D."/>
            <person name="Filipski A."/>
            <person name="Findeiss S."/>
            <person name="Freyhult E."/>
            <person name="Fulton L."/>
            <person name="Fulton R."/>
            <person name="Garcia A.C."/>
            <person name="Gardiner A."/>
            <person name="Garfield D.A."/>
            <person name="Garvin B.E."/>
            <person name="Gibson G."/>
            <person name="Gilbert D."/>
            <person name="Gnerre S."/>
            <person name="Godfrey J."/>
            <person name="Good R."/>
            <person name="Gotea V."/>
            <person name="Gravely B."/>
            <person name="Greenberg A.J."/>
            <person name="Griffiths-Jones S."/>
            <person name="Gross S."/>
            <person name="Guigo R."/>
            <person name="Gustafson E.A."/>
            <person name="Haerty W."/>
            <person name="Hahn M.W."/>
            <person name="Halligan D.L."/>
            <person name="Halpern A.L."/>
            <person name="Halter G.M."/>
            <person name="Han M.V."/>
            <person name="Heger A."/>
            <person name="Hillier L."/>
            <person name="Hinrichs A.S."/>
            <person name="Holmes I."/>
            <person name="Hoskins R.A."/>
            <person name="Hubisz M.J."/>
            <person name="Hultmark D."/>
            <person name="Huntley M.A."/>
            <person name="Jaffe D.B."/>
            <person name="Jagadeeshan S."/>
            <person name="Jeck W.R."/>
            <person name="Johnson J."/>
            <person name="Jones C.D."/>
            <person name="Jordan W.C."/>
            <person name="Karpen G.H."/>
            <person name="Kataoka E."/>
            <person name="Keightley P.D."/>
            <person name="Kheradpour P."/>
            <person name="Kirkness E.F."/>
            <person name="Koerich L.B."/>
            <person name="Kristiansen K."/>
            <person name="Kudrna D."/>
            <person name="Kulathinal R.J."/>
            <person name="Kumar S."/>
            <person name="Kwok R."/>
            <person name="Lander E."/>
            <person name="Langley C.H."/>
            <person name="Lapoint R."/>
            <person name="Lazzaro B.P."/>
            <person name="Lee S.J."/>
            <person name="Levesque L."/>
            <person name="Li R."/>
            <person name="Lin C.F."/>
            <person name="Lin M.F."/>
            <person name="Lindblad-Toh K."/>
            <person name="Llopart A."/>
            <person name="Long M."/>
            <person name="Low L."/>
            <person name="Lozovsky E."/>
            <person name="Lu J."/>
            <person name="Luo M."/>
            <person name="Machado C.A."/>
            <person name="Makalowski W."/>
            <person name="Marzo M."/>
            <person name="Matsuda M."/>
            <person name="Matzkin L."/>
            <person name="McAllister B."/>
            <person name="McBride C.S."/>
            <person name="McKernan B."/>
            <person name="McKernan K."/>
            <person name="Mendez-Lago M."/>
            <person name="Minx P."/>
            <person name="Mollenhauer M.U."/>
            <person name="Montooth K."/>
            <person name="Mount S.M."/>
            <person name="Mu X."/>
            <person name="Myers E."/>
            <person name="Negre B."/>
            <person name="Newfeld S."/>
            <person name="Nielsen R."/>
            <person name="Noor M.A."/>
            <person name="O'Grady P."/>
            <person name="Pachter L."/>
            <person name="Papaceit M."/>
            <person name="Parisi M.J."/>
            <person name="Parisi M."/>
            <person name="Parts L."/>
            <person name="Pedersen J.S."/>
            <person name="Pesole G."/>
            <person name="Phillippy A.M."/>
            <person name="Ponting C.P."/>
            <person name="Pop M."/>
            <person name="Porcelli D."/>
            <person name="Powell J.R."/>
            <person name="Prohaska S."/>
            <person name="Pruitt K."/>
            <person name="Puig M."/>
            <person name="Quesneville H."/>
            <person name="Ram K.R."/>
            <person name="Rand D."/>
            <person name="Rasmussen M.D."/>
            <person name="Reed L.K."/>
            <person name="Reenan R."/>
            <person name="Reily A."/>
            <person name="Remington K.A."/>
            <person name="Rieger T.T."/>
            <person name="Ritchie M.G."/>
            <person name="Robin C."/>
            <person name="Rogers Y.H."/>
            <person name="Rohde C."/>
            <person name="Rozas J."/>
            <person name="Rubenfield M.J."/>
            <person name="Ruiz A."/>
            <person name="Russo S."/>
            <person name="Salzberg S.L."/>
            <person name="Sanchez-Gracia A."/>
            <person name="Saranga D.J."/>
            <person name="Sato H."/>
            <person name="Schaeffer S.W."/>
            <person name="Schatz M.C."/>
            <person name="Schlenke T."/>
            <person name="Schwartz R."/>
            <person name="Segarra C."/>
            <person name="Singh R.S."/>
            <person name="Sirot L."/>
            <person name="Sirota M."/>
            <person name="Sisneros N.B."/>
            <person name="Smith C.D."/>
            <person name="Smith T.F."/>
            <person name="Spieth J."/>
            <person name="Stage D.E."/>
            <person name="Stark A."/>
            <person name="Stephan W."/>
            <person name="Strausberg R.L."/>
            <person name="Strempel S."/>
            <person name="Sturgill D."/>
            <person name="Sutton G."/>
            <person name="Sutton G.G."/>
            <person name="Tao W."/>
            <person name="Teichmann S."/>
            <person name="Tobari Y.N."/>
            <person name="Tomimura Y."/>
            <person name="Tsolas J.M."/>
            <person name="Valente V.L."/>
            <person name="Venter E."/>
            <person name="Venter J.C."/>
            <person name="Vicario S."/>
            <person name="Vieira F.G."/>
            <person name="Vilella A.J."/>
            <person name="Villasante A."/>
            <person name="Walenz B."/>
            <person name="Wang J."/>
            <person name="Wasserman M."/>
            <person name="Watts T."/>
            <person name="Wilson D."/>
            <person name="Wilson R.K."/>
            <person name="Wing R.A."/>
            <person name="Wolfner M.F."/>
            <person name="Wong A."/>
            <person name="Wong G.K."/>
            <person name="Wu C.I."/>
            <person name="Wu G."/>
            <person name="Yamamoto D."/>
            <person name="Yang H.P."/>
            <person name="Yang S.P."/>
            <person name="Yorke J.A."/>
            <person name="Yoshida K."/>
            <person name="Zdobnov E."/>
            <person name="Zhang P."/>
            <person name="Zhang Y."/>
            <person name="Zimin A.V."/>
            <person name="Baldwin J."/>
            <person name="Abdouelleil A."/>
            <person name="Abdulkadir J."/>
            <person name="Abebe A."/>
            <person name="Abera B."/>
            <person name="Abreu J."/>
            <person name="Acer S.C."/>
            <person name="Aftuck L."/>
            <person name="Alexander A."/>
            <person name="An P."/>
            <person name="Anderson E."/>
            <person name="Anderson S."/>
            <person name="Arachi H."/>
            <person name="Azer M."/>
            <person name="Bachantsang P."/>
            <person name="Barry A."/>
            <person name="Bayul T."/>
            <person name="Berlin A."/>
            <person name="Bessette D."/>
            <person name="Bloom T."/>
            <person name="Blye J."/>
            <person name="Boguslavskiy L."/>
            <person name="Bonnet C."/>
            <person name="Boukhgalter B."/>
            <person name="Bourzgui I."/>
            <person name="Brown A."/>
            <person name="Cahill P."/>
            <person name="Channer S."/>
            <person name="Cheshatsang Y."/>
            <person name="Chuda L."/>
            <person name="Citroen M."/>
            <person name="Collymore A."/>
            <person name="Cooke P."/>
            <person name="Costello M."/>
            <person name="D'Aco K."/>
            <person name="Daza R."/>
            <person name="De Haan G."/>
            <person name="DeGray S."/>
            <person name="DeMaso C."/>
            <person name="Dhargay N."/>
            <person name="Dooley K."/>
            <person name="Dooley E."/>
            <person name="Doricent M."/>
            <person name="Dorje P."/>
            <person name="Dorjee K."/>
            <person name="Dupes A."/>
            <person name="Elong R."/>
            <person name="Falk J."/>
            <person name="Farina A."/>
            <person name="Faro S."/>
            <person name="Ferguson D."/>
            <person name="Fisher S."/>
            <person name="Foley C.D."/>
            <person name="Franke A."/>
            <person name="Friedrich D."/>
            <person name="Gadbois L."/>
            <person name="Gearin G."/>
            <person name="Gearin C.R."/>
            <person name="Giannoukos G."/>
            <person name="Goode T."/>
            <person name="Graham J."/>
            <person name="Grandbois E."/>
            <person name="Grewal S."/>
            <person name="Gyaltsen K."/>
            <person name="Hafez N."/>
            <person name="Hagos B."/>
            <person name="Hall J."/>
            <person name="Henson C."/>
            <person name="Hollinger A."/>
            <person name="Honan T."/>
            <person name="Huard M.D."/>
            <person name="Hughes L."/>
            <person name="Hurhula B."/>
            <person name="Husby M.E."/>
            <person name="Kamat A."/>
            <person name="Kanga B."/>
            <person name="Kashin S."/>
            <person name="Khazanovich D."/>
            <person name="Kisner P."/>
            <person name="Lance K."/>
            <person name="Lara M."/>
            <person name="Lee W."/>
            <person name="Lennon N."/>
            <person name="Letendre F."/>
            <person name="LeVine R."/>
            <person name="Lipovsky A."/>
            <person name="Liu X."/>
            <person name="Liu J."/>
            <person name="Liu S."/>
            <person name="Lokyitsang T."/>
            <person name="Lokyitsang Y."/>
            <person name="Lubonja R."/>
            <person name="Lui A."/>
            <person name="MacDonald P."/>
            <person name="Magnisalis V."/>
            <person name="Maru K."/>
            <person name="Matthews C."/>
            <person name="McCusker W."/>
            <person name="McDonough S."/>
            <person name="Mehta T."/>
            <person name="Meldrim J."/>
            <person name="Meneus L."/>
            <person name="Mihai O."/>
            <person name="Mihalev A."/>
            <person name="Mihova T."/>
            <person name="Mittelman R."/>
            <person name="Mlenga V."/>
            <person name="Montmayeur A."/>
            <person name="Mulrain L."/>
            <person name="Navidi A."/>
            <person name="Naylor J."/>
            <person name="Negash T."/>
            <person name="Nguyen T."/>
            <person name="Nguyen N."/>
            <person name="Nicol R."/>
            <person name="Norbu C."/>
            <person name="Norbu N."/>
            <person name="Novod N."/>
            <person name="O'Neill B."/>
            <person name="Osman S."/>
            <person name="Markiewicz E."/>
            <person name="Oyono O.L."/>
            <person name="Patti C."/>
            <person name="Phunkhang P."/>
            <person name="Pierre F."/>
            <person name="Priest M."/>
            <person name="Raghuraman S."/>
            <person name="Rege F."/>
            <person name="Reyes R."/>
            <person name="Rise C."/>
            <person name="Rogov P."/>
            <person name="Ross K."/>
            <person name="Ryan E."/>
            <person name="Settipalli S."/>
            <person name="Shea T."/>
            <person name="Sherpa N."/>
            <person name="Shi L."/>
            <person name="Shih D."/>
            <person name="Sparrow T."/>
            <person name="Spaulding J."/>
            <person name="Stalker J."/>
            <person name="Stange-Thomann N."/>
            <person name="Stavropoulos S."/>
            <person name="Stone C."/>
            <person name="Strader C."/>
            <person name="Tesfaye S."/>
            <person name="Thomson T."/>
            <person name="Thoulutsang Y."/>
            <person name="Thoulutsang D."/>
            <person name="Topham K."/>
            <person name="Topping I."/>
            <person name="Tsamla T."/>
            <person name="Vassiliev H."/>
            <person name="Vo A."/>
            <person name="Wangchuk T."/>
            <person name="Wangdi T."/>
            <person name="Weiand M."/>
            <person name="Wilkinson J."/>
            <person name="Wilson A."/>
            <person name="Yadav S."/>
            <person name="Young G."/>
            <person name="Yu Q."/>
            <person name="Zembek L."/>
            <person name="Zhong D."/>
            <person name="Zimmer A."/>
            <person name="Zwirko Z."/>
            <person name="Jaffe D.B."/>
            <person name="Alvarez P."/>
            <person name="Brockman W."/>
            <person name="Butler J."/>
            <person name="Chin C."/>
            <person name="Gnerre S."/>
            <person name="Grabherr M."/>
            <person name="Kleber M."/>
            <person name="Mauceli E."/>
            <person name="MacCallum I."/>
        </authorList>
    </citation>
    <scope>NUCLEOTIDE SEQUENCE [LARGE SCALE GENOMIC DNA]</scope>
    <source>
        <strain evidence="7">Rob3c / Tucson 14021-0248.25</strain>
    </source>
</reference>
<dbReference type="GO" id="GO:1905515">
    <property type="term" value="P:non-motile cilium assembly"/>
    <property type="evidence" value="ECO:0007669"/>
    <property type="project" value="TreeGrafter"/>
</dbReference>